<sequence length="143" mass="16259">MFGVRSLIARASVARTAVTTIPPLSAVASSRFGAARRWYSEQPEETYEQFTNRYVQFFENVDDQFELQRGLNNCFSYDLVPDVTICEAALRAARRINDFATGVRVFDAIKAKVDNHKQYEQYLEALKPVKNELGILTTEELGL</sequence>
<dbReference type="InterPro" id="IPR003204">
    <property type="entry name" value="Cyt_c_oxidase_su5A/6"/>
</dbReference>
<dbReference type="PANTHER" id="PTHR14200:SF11">
    <property type="entry name" value="CYTOCHROME C OXIDASE SUBUNIT 5A, MITOCHONDRIAL"/>
    <property type="match status" value="1"/>
</dbReference>
<keyword evidence="15" id="KW-1185">Reference proteome</keyword>
<dbReference type="CDD" id="cd00923">
    <property type="entry name" value="Cyt_c_Oxidase_Va"/>
    <property type="match status" value="1"/>
</dbReference>
<reference evidence="14" key="1">
    <citation type="submission" date="2022-07" db="EMBL/GenBank/DDBJ databases">
        <title>Phylogenomic reconstructions and comparative analyses of Kickxellomycotina fungi.</title>
        <authorList>
            <person name="Reynolds N.K."/>
            <person name="Stajich J.E."/>
            <person name="Barry K."/>
            <person name="Grigoriev I.V."/>
            <person name="Crous P."/>
            <person name="Smith M.E."/>
        </authorList>
    </citation>
    <scope>NUCLEOTIDE SEQUENCE</scope>
    <source>
        <strain evidence="14">NBRC 100468</strain>
    </source>
</reference>
<dbReference type="Pfam" id="PF02284">
    <property type="entry name" value="COX5A"/>
    <property type="match status" value="1"/>
</dbReference>
<dbReference type="GO" id="GO:0045277">
    <property type="term" value="C:respiratory chain complex IV"/>
    <property type="evidence" value="ECO:0007669"/>
    <property type="project" value="UniProtKB-UniRule"/>
</dbReference>
<evidence type="ECO:0000256" key="11">
    <source>
        <dbReference type="ARBA" id="ARBA00070174"/>
    </source>
</evidence>
<comment type="caution">
    <text evidence="14">The sequence shown here is derived from an EMBL/GenBank/DDBJ whole genome shotgun (WGS) entry which is preliminary data.</text>
</comment>
<comment type="pathway">
    <text evidence="2 13">Energy metabolism; oxidative phosphorylation.</text>
</comment>
<evidence type="ECO:0000256" key="4">
    <source>
        <dbReference type="ARBA" id="ARBA00022617"/>
    </source>
</evidence>
<keyword evidence="7 13" id="KW-0809">Transit peptide</keyword>
<comment type="similarity">
    <text evidence="3 13">Belongs to the cytochrome c oxidase subunit 5A family.</text>
</comment>
<evidence type="ECO:0000256" key="2">
    <source>
        <dbReference type="ARBA" id="ARBA00004673"/>
    </source>
</evidence>
<name>A0A9W8DR21_9FUNG</name>
<keyword evidence="9 13" id="KW-0496">Mitochondrion</keyword>
<dbReference type="GO" id="GO:0006123">
    <property type="term" value="P:mitochondrial electron transport, cytochrome c to oxygen"/>
    <property type="evidence" value="ECO:0007669"/>
    <property type="project" value="UniProtKB-UniRule"/>
</dbReference>
<comment type="subcellular location">
    <subcellularLocation>
        <location evidence="1 13">Mitochondrion inner membrane</location>
        <topology evidence="1 13">Peripheral membrane protein</topology>
        <orientation evidence="1 13">Matrix side</orientation>
    </subcellularLocation>
</comment>
<dbReference type="GO" id="GO:0046872">
    <property type="term" value="F:metal ion binding"/>
    <property type="evidence" value="ECO:0007669"/>
    <property type="project" value="UniProtKB-UniRule"/>
</dbReference>
<dbReference type="OrthoDB" id="5778907at2759"/>
<keyword evidence="8 13" id="KW-0408">Iron</keyword>
<keyword evidence="5 13" id="KW-0479">Metal-binding</keyword>
<protein>
    <recommendedName>
        <fullName evidence="11 13">Cytochrome c oxidase subunit 6, mitochondrial</fullName>
    </recommendedName>
    <alternativeName>
        <fullName evidence="12 13">Cytochrome c oxidase polypeptide VI</fullName>
    </alternativeName>
</protein>
<evidence type="ECO:0000256" key="10">
    <source>
        <dbReference type="ARBA" id="ARBA00023136"/>
    </source>
</evidence>
<keyword evidence="4 13" id="KW-0349">Heme</keyword>
<gene>
    <name evidence="14" type="primary">COX6</name>
    <name evidence="14" type="ORF">H4219_000945</name>
</gene>
<proteinExistence type="inferred from homology"/>
<evidence type="ECO:0000256" key="1">
    <source>
        <dbReference type="ARBA" id="ARBA00004443"/>
    </source>
</evidence>
<dbReference type="InterPro" id="IPR036545">
    <property type="entry name" value="Cyt_c_oxidase_su5A/6_sf"/>
</dbReference>
<evidence type="ECO:0000313" key="14">
    <source>
        <dbReference type="EMBL" id="KAJ1921087.1"/>
    </source>
</evidence>
<evidence type="ECO:0000256" key="13">
    <source>
        <dbReference type="RuleBase" id="RU368103"/>
    </source>
</evidence>
<keyword evidence="6 13" id="KW-0999">Mitochondrion inner membrane</keyword>
<accession>A0A9W8DR21</accession>
<keyword evidence="10 13" id="KW-0472">Membrane</keyword>
<comment type="subunit">
    <text evidence="13">Component of the cytochrome c oxidase (complex IV, CIV), a multisubunit enzyme composed of a catalytic core of 3 subunits and several supernumerary subunits.</text>
</comment>
<dbReference type="SUPFAM" id="SSF48479">
    <property type="entry name" value="Cytochrome c oxidase subunit E"/>
    <property type="match status" value="1"/>
</dbReference>
<comment type="function">
    <text evidence="13">Component of the cytochrome c oxidase, the last enzyme in the mitochondrial electron transport chain which drives oxidative phosphorylation. The respiratory chain contains 3 multisubunit complexes succinate dehydrogenase (complex II, CII), ubiquinol-cytochrome c oxidoreductase (cytochrome b-c1 complex, complex III, CIII) and cytochrome c oxidase (complex IV, CIV), that cooperate to transfer electrons derived from NADH and succinate to molecular oxygen, creating an electrochemical gradient over the inner membrane that drives transmembrane transport and the ATP synthase. Cytochrome c oxidase is the component of the respiratory chain that catalyzes the reduction of oxygen to water. Electrons originating from reduced cytochrome c in the intermembrane space (IMS) are transferred via the dinuclear copper A center (CU(A)) of subunit 2 and heme A of subunit 1 to the active site in subunit 1, a binuclear center (BNC) formed by heme A3 and copper B (CU(B)). The BNC reduces molecular oxygen to 2 water molecules using 4 electrons from cytochrome c in the IMS and 4 protons from the mitochondrial matrix.</text>
</comment>
<dbReference type="GO" id="GO:0005743">
    <property type="term" value="C:mitochondrial inner membrane"/>
    <property type="evidence" value="ECO:0007669"/>
    <property type="project" value="UniProtKB-SubCell"/>
</dbReference>
<evidence type="ECO:0000256" key="9">
    <source>
        <dbReference type="ARBA" id="ARBA00023128"/>
    </source>
</evidence>
<dbReference type="AlphaFoldDB" id="A0A9W8DR21"/>
<evidence type="ECO:0000313" key="15">
    <source>
        <dbReference type="Proteomes" id="UP001150538"/>
    </source>
</evidence>
<evidence type="ECO:0000256" key="6">
    <source>
        <dbReference type="ARBA" id="ARBA00022792"/>
    </source>
</evidence>
<evidence type="ECO:0000256" key="8">
    <source>
        <dbReference type="ARBA" id="ARBA00023004"/>
    </source>
</evidence>
<evidence type="ECO:0000256" key="12">
    <source>
        <dbReference type="ARBA" id="ARBA00082700"/>
    </source>
</evidence>
<organism evidence="14 15">
    <name type="scientific">Mycoemilia scoparia</name>
    <dbReference type="NCBI Taxonomy" id="417184"/>
    <lineage>
        <taxon>Eukaryota</taxon>
        <taxon>Fungi</taxon>
        <taxon>Fungi incertae sedis</taxon>
        <taxon>Zoopagomycota</taxon>
        <taxon>Kickxellomycotina</taxon>
        <taxon>Kickxellomycetes</taxon>
        <taxon>Kickxellales</taxon>
        <taxon>Kickxellaceae</taxon>
        <taxon>Mycoemilia</taxon>
    </lineage>
</organism>
<evidence type="ECO:0000256" key="5">
    <source>
        <dbReference type="ARBA" id="ARBA00022723"/>
    </source>
</evidence>
<dbReference type="FunFam" id="1.25.40.40:FF:000001">
    <property type="entry name" value="Cytochrome c oxidase subunit VI"/>
    <property type="match status" value="1"/>
</dbReference>
<evidence type="ECO:0000256" key="7">
    <source>
        <dbReference type="ARBA" id="ARBA00022946"/>
    </source>
</evidence>
<dbReference type="EMBL" id="JANBPU010000007">
    <property type="protein sequence ID" value="KAJ1921087.1"/>
    <property type="molecule type" value="Genomic_DNA"/>
</dbReference>
<dbReference type="PANTHER" id="PTHR14200">
    <property type="entry name" value="CYTOCHROME C OXIDASE POLYPEPTIDE"/>
    <property type="match status" value="1"/>
</dbReference>
<dbReference type="Gene3D" id="1.25.40.40">
    <property type="entry name" value="Cytochrome c oxidase, subunit Va/VI"/>
    <property type="match status" value="1"/>
</dbReference>
<evidence type="ECO:0000256" key="3">
    <source>
        <dbReference type="ARBA" id="ARBA00007972"/>
    </source>
</evidence>
<dbReference type="Proteomes" id="UP001150538">
    <property type="component" value="Unassembled WGS sequence"/>
</dbReference>